<dbReference type="GO" id="GO:0008444">
    <property type="term" value="F:CDP-diacylglycerol-glycerol-3-phosphate 3-phosphatidyltransferase activity"/>
    <property type="evidence" value="ECO:0007669"/>
    <property type="project" value="UniProtKB-EC"/>
</dbReference>
<keyword evidence="5 13" id="KW-0812">Transmembrane</keyword>
<evidence type="ECO:0000313" key="14">
    <source>
        <dbReference type="EMBL" id="MCU0105397.1"/>
    </source>
</evidence>
<sequence length="190" mass="21494">MMTLPNKLTLSRFVAIPVMVIISFLQPLQSVDDVLFGLDLAQLLFAILFVLASFTDFLDGYLARKHNQVTTFGKFTDPIADKLLVLTAFLYLQATTVRVFWWMTLIVVAREFIVTGVRLLAVEKGKVIAASPFGKLKMVTTVLALVVLLFNDFNLTPWIGDILLWLALLFTVLSGADYFWKNRHMVFESI</sequence>
<comment type="similarity">
    <text evidence="2 12">Belongs to the CDP-alcohol phosphatidyltransferase class-I family.</text>
</comment>
<gene>
    <name evidence="14" type="primary">pgsA</name>
    <name evidence="14" type="ORF">N7603_06980</name>
</gene>
<feature type="transmembrane region" description="Helical" evidence="13">
    <location>
        <begin position="75"/>
        <end position="94"/>
    </location>
</feature>
<evidence type="ECO:0000256" key="12">
    <source>
        <dbReference type="RuleBase" id="RU003750"/>
    </source>
</evidence>
<dbReference type="Proteomes" id="UP001209076">
    <property type="component" value="Unassembled WGS sequence"/>
</dbReference>
<dbReference type="EMBL" id="JAOEGN010000013">
    <property type="protein sequence ID" value="MCU0105397.1"/>
    <property type="molecule type" value="Genomic_DNA"/>
</dbReference>
<evidence type="ECO:0000256" key="10">
    <source>
        <dbReference type="ARBA" id="ARBA00023264"/>
    </source>
</evidence>
<dbReference type="PROSITE" id="PS00379">
    <property type="entry name" value="CDP_ALCOHOL_P_TRANSF"/>
    <property type="match status" value="1"/>
</dbReference>
<keyword evidence="15" id="KW-1185">Reference proteome</keyword>
<comment type="subcellular location">
    <subcellularLocation>
        <location evidence="1">Membrane</location>
        <topology evidence="1">Multi-pass membrane protein</topology>
    </subcellularLocation>
</comment>
<dbReference type="InterPro" id="IPR043130">
    <property type="entry name" value="CDP-OH_PTrfase_TM_dom"/>
</dbReference>
<keyword evidence="9" id="KW-0594">Phospholipid biosynthesis</keyword>
<dbReference type="NCBIfam" id="TIGR00560">
    <property type="entry name" value="pgsA"/>
    <property type="match status" value="1"/>
</dbReference>
<dbReference type="Pfam" id="PF01066">
    <property type="entry name" value="CDP-OH_P_transf"/>
    <property type="match status" value="1"/>
</dbReference>
<dbReference type="EC" id="2.7.8.5" evidence="11"/>
<evidence type="ECO:0000256" key="4">
    <source>
        <dbReference type="ARBA" id="ARBA00022679"/>
    </source>
</evidence>
<dbReference type="PANTHER" id="PTHR14269:SF62">
    <property type="entry name" value="CDP-DIACYLGLYCEROL--GLYCEROL-3-PHOSPHATE 3-PHOSPHATIDYLTRANSFERASE 1, CHLOROPLASTIC"/>
    <property type="match status" value="1"/>
</dbReference>
<evidence type="ECO:0000256" key="9">
    <source>
        <dbReference type="ARBA" id="ARBA00023209"/>
    </source>
</evidence>
<proteinExistence type="inferred from homology"/>
<reference evidence="15" key="1">
    <citation type="submission" date="2023-07" db="EMBL/GenBank/DDBJ databases">
        <title>Novel Mycoplasma species identified in domestic and wild animals.</title>
        <authorList>
            <person name="Volokhov D.V."/>
            <person name="Furtak V.A."/>
            <person name="Zagorodnyaya T.A."/>
        </authorList>
    </citation>
    <scope>NUCLEOTIDE SEQUENCE [LARGE SCALE GENOMIC DNA]</scope>
    <source>
        <strain evidence="15">92-19</strain>
    </source>
</reference>
<name>A0ABT2Q096_9MOLU</name>
<evidence type="ECO:0000256" key="13">
    <source>
        <dbReference type="SAM" id="Phobius"/>
    </source>
</evidence>
<dbReference type="RefSeq" id="WP_262096705.1">
    <property type="nucleotide sequence ID" value="NZ_JAOEGN010000013.1"/>
</dbReference>
<keyword evidence="7" id="KW-0443">Lipid metabolism</keyword>
<dbReference type="Gene3D" id="1.20.120.1760">
    <property type="match status" value="1"/>
</dbReference>
<evidence type="ECO:0000256" key="5">
    <source>
        <dbReference type="ARBA" id="ARBA00022692"/>
    </source>
</evidence>
<accession>A0ABT2Q096</accession>
<evidence type="ECO:0000256" key="2">
    <source>
        <dbReference type="ARBA" id="ARBA00010441"/>
    </source>
</evidence>
<dbReference type="InterPro" id="IPR000462">
    <property type="entry name" value="CDP-OH_P_trans"/>
</dbReference>
<feature type="transmembrane region" description="Helical" evidence="13">
    <location>
        <begin position="40"/>
        <end position="63"/>
    </location>
</feature>
<keyword evidence="10" id="KW-1208">Phospholipid metabolism</keyword>
<protein>
    <recommendedName>
        <fullName evidence="11">CDP-diacylglycerol--glycerol-3-phosphate 3-phosphatidyltransferase</fullName>
        <ecNumber evidence="11">2.7.8.5</ecNumber>
    </recommendedName>
</protein>
<evidence type="ECO:0000256" key="6">
    <source>
        <dbReference type="ARBA" id="ARBA00022989"/>
    </source>
</evidence>
<evidence type="ECO:0000256" key="8">
    <source>
        <dbReference type="ARBA" id="ARBA00023136"/>
    </source>
</evidence>
<evidence type="ECO:0000313" key="15">
    <source>
        <dbReference type="Proteomes" id="UP001209076"/>
    </source>
</evidence>
<dbReference type="PIRSF" id="PIRSF000847">
    <property type="entry name" value="Phos_ph_gly_syn"/>
    <property type="match status" value="1"/>
</dbReference>
<dbReference type="PANTHER" id="PTHR14269">
    <property type="entry name" value="CDP-DIACYLGLYCEROL--GLYCEROL-3-PHOSPHATE 3-PHOSPHATIDYLTRANSFERASE-RELATED"/>
    <property type="match status" value="1"/>
</dbReference>
<keyword evidence="6 13" id="KW-1133">Transmembrane helix</keyword>
<dbReference type="InterPro" id="IPR004570">
    <property type="entry name" value="Phosphatidylglycerol_P_synth"/>
</dbReference>
<evidence type="ECO:0000256" key="11">
    <source>
        <dbReference type="NCBIfam" id="TIGR00560"/>
    </source>
</evidence>
<keyword evidence="4 12" id="KW-0808">Transferase</keyword>
<comment type="caution">
    <text evidence="14">The sequence shown here is derived from an EMBL/GenBank/DDBJ whole genome shotgun (WGS) entry which is preliminary data.</text>
</comment>
<keyword evidence="3" id="KW-0444">Lipid biosynthesis</keyword>
<dbReference type="InterPro" id="IPR048254">
    <property type="entry name" value="CDP_ALCOHOL_P_TRANSF_CS"/>
</dbReference>
<keyword evidence="8 13" id="KW-0472">Membrane</keyword>
<evidence type="ECO:0000256" key="7">
    <source>
        <dbReference type="ARBA" id="ARBA00023098"/>
    </source>
</evidence>
<feature type="transmembrane region" description="Helical" evidence="13">
    <location>
        <begin position="162"/>
        <end position="180"/>
    </location>
</feature>
<evidence type="ECO:0000256" key="1">
    <source>
        <dbReference type="ARBA" id="ARBA00004141"/>
    </source>
</evidence>
<dbReference type="InterPro" id="IPR050324">
    <property type="entry name" value="CDP-alcohol_PTase-I"/>
</dbReference>
<evidence type="ECO:0000256" key="3">
    <source>
        <dbReference type="ARBA" id="ARBA00022516"/>
    </source>
</evidence>
<organism evidence="14 15">
    <name type="scientific">Paracholeplasma vituli</name>
    <dbReference type="NCBI Taxonomy" id="69473"/>
    <lineage>
        <taxon>Bacteria</taxon>
        <taxon>Bacillati</taxon>
        <taxon>Mycoplasmatota</taxon>
        <taxon>Mollicutes</taxon>
        <taxon>Acholeplasmatales</taxon>
        <taxon>Acholeplasmataceae</taxon>
        <taxon>Paracholeplasma</taxon>
    </lineage>
</organism>